<organism evidence="2">
    <name type="scientific">Magallana gigas</name>
    <name type="common">Pacific oyster</name>
    <name type="synonym">Crassostrea gigas</name>
    <dbReference type="NCBI Taxonomy" id="29159"/>
    <lineage>
        <taxon>Eukaryota</taxon>
        <taxon>Metazoa</taxon>
        <taxon>Spiralia</taxon>
        <taxon>Lophotrochozoa</taxon>
        <taxon>Mollusca</taxon>
        <taxon>Bivalvia</taxon>
        <taxon>Autobranchia</taxon>
        <taxon>Pteriomorphia</taxon>
        <taxon>Ostreida</taxon>
        <taxon>Ostreoidea</taxon>
        <taxon>Ostreidae</taxon>
        <taxon>Magallana</taxon>
    </lineage>
</organism>
<accession>K1R8J2</accession>
<keyword evidence="1" id="KW-0812">Transmembrane</keyword>
<evidence type="ECO:0000313" key="3">
    <source>
        <dbReference type="EnsemblMetazoa" id="G4081.1:cds"/>
    </source>
</evidence>
<evidence type="ECO:0000313" key="2">
    <source>
        <dbReference type="EMBL" id="EKC30316.1"/>
    </source>
</evidence>
<feature type="transmembrane region" description="Helical" evidence="1">
    <location>
        <begin position="54"/>
        <end position="75"/>
    </location>
</feature>
<reference evidence="2" key="1">
    <citation type="journal article" date="2012" name="Nature">
        <title>The oyster genome reveals stress adaptation and complexity of shell formation.</title>
        <authorList>
            <person name="Zhang G."/>
            <person name="Fang X."/>
            <person name="Guo X."/>
            <person name="Li L."/>
            <person name="Luo R."/>
            <person name="Xu F."/>
            <person name="Yang P."/>
            <person name="Zhang L."/>
            <person name="Wang X."/>
            <person name="Qi H."/>
            <person name="Xiong Z."/>
            <person name="Que H."/>
            <person name="Xie Y."/>
            <person name="Holland P.W."/>
            <person name="Paps J."/>
            <person name="Zhu Y."/>
            <person name="Wu F."/>
            <person name="Chen Y."/>
            <person name="Wang J."/>
            <person name="Peng C."/>
            <person name="Meng J."/>
            <person name="Yang L."/>
            <person name="Liu J."/>
            <person name="Wen B."/>
            <person name="Zhang N."/>
            <person name="Huang Z."/>
            <person name="Zhu Q."/>
            <person name="Feng Y."/>
            <person name="Mount A."/>
            <person name="Hedgecock D."/>
            <person name="Xu Z."/>
            <person name="Liu Y."/>
            <person name="Domazet-Loso T."/>
            <person name="Du Y."/>
            <person name="Sun X."/>
            <person name="Zhang S."/>
            <person name="Liu B."/>
            <person name="Cheng P."/>
            <person name="Jiang X."/>
            <person name="Li J."/>
            <person name="Fan D."/>
            <person name="Wang W."/>
            <person name="Fu W."/>
            <person name="Wang T."/>
            <person name="Wang B."/>
            <person name="Zhang J."/>
            <person name="Peng Z."/>
            <person name="Li Y."/>
            <person name="Li N."/>
            <person name="Wang J."/>
            <person name="Chen M."/>
            <person name="He Y."/>
            <person name="Tan F."/>
            <person name="Song X."/>
            <person name="Zheng Q."/>
            <person name="Huang R."/>
            <person name="Yang H."/>
            <person name="Du X."/>
            <person name="Chen L."/>
            <person name="Yang M."/>
            <person name="Gaffney P.M."/>
            <person name="Wang S."/>
            <person name="Luo L."/>
            <person name="She Z."/>
            <person name="Ming Y."/>
            <person name="Huang W."/>
            <person name="Zhang S."/>
            <person name="Huang B."/>
            <person name="Zhang Y."/>
            <person name="Qu T."/>
            <person name="Ni P."/>
            <person name="Miao G."/>
            <person name="Wang J."/>
            <person name="Wang Q."/>
            <person name="Steinberg C.E."/>
            <person name="Wang H."/>
            <person name="Li N."/>
            <person name="Qian L."/>
            <person name="Zhang G."/>
            <person name="Li Y."/>
            <person name="Yang H."/>
            <person name="Liu X."/>
            <person name="Wang J."/>
            <person name="Yin Y."/>
            <person name="Wang J."/>
        </authorList>
    </citation>
    <scope>NUCLEOTIDE SEQUENCE [LARGE SCALE GENOMIC DNA]</scope>
    <source>
        <strain evidence="2">05x7-T-G4-1.051#20</strain>
    </source>
</reference>
<proteinExistence type="predicted"/>
<dbReference type="HOGENOM" id="CLU_2028901_0_0_1"/>
<dbReference type="EnsemblMetazoa" id="G4081.5">
    <property type="protein sequence ID" value="G4081.5:cds"/>
    <property type="gene ID" value="G4081"/>
</dbReference>
<dbReference type="EMBL" id="JH818600">
    <property type="protein sequence ID" value="EKC30316.1"/>
    <property type="molecule type" value="Genomic_DNA"/>
</dbReference>
<dbReference type="Proteomes" id="UP000005408">
    <property type="component" value="Unassembled WGS sequence"/>
</dbReference>
<sequence>MAHSKEGREFSAGRKCHAIVFEEKPSEAPERGPFTSIISKSRLLSKGPSEKSRALVFALTILVVTITCLVFLLGVRVIRGENHITQDEDIGRILEQILGPNFGHLNISDSDVQNFTFTHGHI</sequence>
<dbReference type="EnsemblMetazoa" id="G4081.6">
    <property type="protein sequence ID" value="G4081.6:cds"/>
    <property type="gene ID" value="G4081"/>
</dbReference>
<keyword evidence="1" id="KW-1133">Transmembrane helix</keyword>
<name>K1R8J2_MAGGI</name>
<evidence type="ECO:0000256" key="1">
    <source>
        <dbReference type="SAM" id="Phobius"/>
    </source>
</evidence>
<reference evidence="3" key="2">
    <citation type="submission" date="2022-08" db="UniProtKB">
        <authorList>
            <consortium name="EnsemblMetazoa"/>
        </authorList>
    </citation>
    <scope>IDENTIFICATION</scope>
    <source>
        <strain evidence="3">05x7-T-G4-1.051#20</strain>
    </source>
</reference>
<evidence type="ECO:0000313" key="4">
    <source>
        <dbReference type="Proteomes" id="UP000005408"/>
    </source>
</evidence>
<dbReference type="EnsemblMetazoa" id="G4081.1">
    <property type="protein sequence ID" value="G4081.1:cds"/>
    <property type="gene ID" value="G4081"/>
</dbReference>
<protein>
    <submittedName>
        <fullName evidence="2 3">Uncharacterized protein</fullName>
    </submittedName>
</protein>
<keyword evidence="4" id="KW-1185">Reference proteome</keyword>
<gene>
    <name evidence="2" type="ORF">CGI_10024550</name>
</gene>
<keyword evidence="1" id="KW-0472">Membrane</keyword>
<dbReference type="AlphaFoldDB" id="K1R8J2"/>